<accession>A0AA39YTH6</accession>
<protein>
    <submittedName>
        <fullName evidence="1">Uncharacterized protein</fullName>
    </submittedName>
</protein>
<dbReference type="Proteomes" id="UP001174997">
    <property type="component" value="Unassembled WGS sequence"/>
</dbReference>
<gene>
    <name evidence="1" type="ORF">QBC41DRAFT_332018</name>
</gene>
<sequence>MQELYQRWERAFAWVGEATGPGRRPLSRTERSRIERAFFRLETHSLLVAMLIHEPMPQFRLAMRLFVGAMHHWEVEELTTIHWMVGDQRFWDGISTSTTLPIMRDIGPHATPRTYYDTIILASLRKYDRNRILTQALWPVFKDRRHQLPILQEDVASKLPAVTETDRDSSSAKDQDPAQQPNHAWLCYANAFSSGISKLWDTSSDGPLPTSPVAVSRSGSFFSSSYVFRTHRIYGWSLLDRDTIETLRLDQESSYEKMVRGAYNDIERTDTVKRRNPQAYLTYVSWCQKYA</sequence>
<dbReference type="EMBL" id="JAULSY010000209">
    <property type="protein sequence ID" value="KAK0658303.1"/>
    <property type="molecule type" value="Genomic_DNA"/>
</dbReference>
<keyword evidence="2" id="KW-1185">Reference proteome</keyword>
<reference evidence="1" key="1">
    <citation type="submission" date="2023-06" db="EMBL/GenBank/DDBJ databases">
        <title>Genome-scale phylogeny and comparative genomics of the fungal order Sordariales.</title>
        <authorList>
            <consortium name="Lawrence Berkeley National Laboratory"/>
            <person name="Hensen N."/>
            <person name="Bonometti L."/>
            <person name="Westerberg I."/>
            <person name="Brannstrom I.O."/>
            <person name="Guillou S."/>
            <person name="Cros-Aarteil S."/>
            <person name="Calhoun S."/>
            <person name="Haridas S."/>
            <person name="Kuo A."/>
            <person name="Mondo S."/>
            <person name="Pangilinan J."/>
            <person name="Riley R."/>
            <person name="Labutti K."/>
            <person name="Andreopoulos B."/>
            <person name="Lipzen A."/>
            <person name="Chen C."/>
            <person name="Yanf M."/>
            <person name="Daum C."/>
            <person name="Ng V."/>
            <person name="Clum A."/>
            <person name="Steindorff A."/>
            <person name="Ohm R."/>
            <person name="Martin F."/>
            <person name="Silar P."/>
            <person name="Natvig D."/>
            <person name="Lalanne C."/>
            <person name="Gautier V."/>
            <person name="Ament-Velasquez S.L."/>
            <person name="Kruys A."/>
            <person name="Hutchinson M.I."/>
            <person name="Powell A.J."/>
            <person name="Barry K."/>
            <person name="Miller A.N."/>
            <person name="Grigoriev I.V."/>
            <person name="Debuchy R."/>
            <person name="Gladieux P."/>
            <person name="Thoren M.H."/>
            <person name="Johannesson H."/>
        </authorList>
    </citation>
    <scope>NUCLEOTIDE SEQUENCE</scope>
    <source>
        <strain evidence="1">CBS 307.81</strain>
    </source>
</reference>
<name>A0AA39YTH6_9PEZI</name>
<feature type="non-terminal residue" evidence="1">
    <location>
        <position position="1"/>
    </location>
</feature>
<proteinExistence type="predicted"/>
<evidence type="ECO:0000313" key="1">
    <source>
        <dbReference type="EMBL" id="KAK0658303.1"/>
    </source>
</evidence>
<comment type="caution">
    <text evidence="1">The sequence shown here is derived from an EMBL/GenBank/DDBJ whole genome shotgun (WGS) entry which is preliminary data.</text>
</comment>
<organism evidence="1 2">
    <name type="scientific">Cercophora samala</name>
    <dbReference type="NCBI Taxonomy" id="330535"/>
    <lineage>
        <taxon>Eukaryota</taxon>
        <taxon>Fungi</taxon>
        <taxon>Dikarya</taxon>
        <taxon>Ascomycota</taxon>
        <taxon>Pezizomycotina</taxon>
        <taxon>Sordariomycetes</taxon>
        <taxon>Sordariomycetidae</taxon>
        <taxon>Sordariales</taxon>
        <taxon>Lasiosphaeriaceae</taxon>
        <taxon>Cercophora</taxon>
    </lineage>
</organism>
<evidence type="ECO:0000313" key="2">
    <source>
        <dbReference type="Proteomes" id="UP001174997"/>
    </source>
</evidence>
<dbReference type="AlphaFoldDB" id="A0AA39YTH6"/>